<dbReference type="PANTHER" id="PTHR12874">
    <property type="entry name" value="F-BOX ONLY PROTEIN 48-RELATED"/>
    <property type="match status" value="1"/>
</dbReference>
<dbReference type="Proteomes" id="UP000011083">
    <property type="component" value="Unassembled WGS sequence"/>
</dbReference>
<dbReference type="Pfam" id="PF12937">
    <property type="entry name" value="F-box-like"/>
    <property type="match status" value="1"/>
</dbReference>
<dbReference type="GO" id="GO:0019005">
    <property type="term" value="C:SCF ubiquitin ligase complex"/>
    <property type="evidence" value="ECO:0007669"/>
    <property type="project" value="TreeGrafter"/>
</dbReference>
<evidence type="ECO:0000313" key="2">
    <source>
        <dbReference type="EMBL" id="ELR23063.1"/>
    </source>
</evidence>
<dbReference type="GO" id="GO:0005737">
    <property type="term" value="C:cytoplasm"/>
    <property type="evidence" value="ECO:0007669"/>
    <property type="project" value="TreeGrafter"/>
</dbReference>
<dbReference type="PANTHER" id="PTHR12874:SF9">
    <property type="entry name" value="F-BOX ONLY PROTEIN 48"/>
    <property type="match status" value="1"/>
</dbReference>
<dbReference type="GO" id="GO:0031146">
    <property type="term" value="P:SCF-dependent proteasomal ubiquitin-dependent protein catabolic process"/>
    <property type="evidence" value="ECO:0007669"/>
    <property type="project" value="TreeGrafter"/>
</dbReference>
<dbReference type="PROSITE" id="PS50181">
    <property type="entry name" value="FBOX"/>
    <property type="match status" value="1"/>
</dbReference>
<dbReference type="EMBL" id="KB007867">
    <property type="protein sequence ID" value="ELR23063.1"/>
    <property type="molecule type" value="Genomic_DNA"/>
</dbReference>
<gene>
    <name evidence="2" type="ORF">ACA1_360990</name>
</gene>
<dbReference type="AlphaFoldDB" id="L8HE85"/>
<dbReference type="Gene3D" id="1.20.1280.50">
    <property type="match status" value="1"/>
</dbReference>
<dbReference type="InterPro" id="IPR036047">
    <property type="entry name" value="F-box-like_dom_sf"/>
</dbReference>
<feature type="domain" description="F-box" evidence="1">
    <location>
        <begin position="1"/>
        <end position="47"/>
    </location>
</feature>
<protein>
    <submittedName>
        <fullName evidence="2">Fbox domain containing protein</fullName>
    </submittedName>
</protein>
<dbReference type="KEGG" id="acan:ACA1_360990"/>
<organism evidence="2 3">
    <name type="scientific">Acanthamoeba castellanii (strain ATCC 30010 / Neff)</name>
    <dbReference type="NCBI Taxonomy" id="1257118"/>
    <lineage>
        <taxon>Eukaryota</taxon>
        <taxon>Amoebozoa</taxon>
        <taxon>Discosea</taxon>
        <taxon>Longamoebia</taxon>
        <taxon>Centramoebida</taxon>
        <taxon>Acanthamoebidae</taxon>
        <taxon>Acanthamoeba</taxon>
    </lineage>
</organism>
<accession>L8HE85</accession>
<keyword evidence="3" id="KW-1185">Reference proteome</keyword>
<dbReference type="OrthoDB" id="5580488at2759"/>
<dbReference type="VEuPathDB" id="AmoebaDB:ACA1_360990"/>
<evidence type="ECO:0000259" key="1">
    <source>
        <dbReference type="PROSITE" id="PS50181"/>
    </source>
</evidence>
<dbReference type="GeneID" id="14924033"/>
<dbReference type="InterPro" id="IPR001810">
    <property type="entry name" value="F-box_dom"/>
</dbReference>
<evidence type="ECO:0000313" key="3">
    <source>
        <dbReference type="Proteomes" id="UP000011083"/>
    </source>
</evidence>
<reference evidence="2 3" key="1">
    <citation type="journal article" date="2013" name="Genome Biol.">
        <title>Genome of Acanthamoeba castellanii highlights extensive lateral gene transfer and early evolution of tyrosine kinase signaling.</title>
        <authorList>
            <person name="Clarke M."/>
            <person name="Lohan A.J."/>
            <person name="Liu B."/>
            <person name="Lagkouvardos I."/>
            <person name="Roy S."/>
            <person name="Zafar N."/>
            <person name="Bertelli C."/>
            <person name="Schilde C."/>
            <person name="Kianianmomeni A."/>
            <person name="Burglin T.R."/>
            <person name="Frech C."/>
            <person name="Turcotte B."/>
            <person name="Kopec K.O."/>
            <person name="Synnott J.M."/>
            <person name="Choo C."/>
            <person name="Paponov I."/>
            <person name="Finkler A."/>
            <person name="Soon Heng Tan C."/>
            <person name="Hutchins A.P."/>
            <person name="Weinmeier T."/>
            <person name="Rattei T."/>
            <person name="Chu J.S."/>
            <person name="Gimenez G."/>
            <person name="Irimia M."/>
            <person name="Rigden D.J."/>
            <person name="Fitzpatrick D.A."/>
            <person name="Lorenzo-Morales J."/>
            <person name="Bateman A."/>
            <person name="Chiu C.H."/>
            <person name="Tang P."/>
            <person name="Hegemann P."/>
            <person name="Fromm H."/>
            <person name="Raoult D."/>
            <person name="Greub G."/>
            <person name="Miranda-Saavedra D."/>
            <person name="Chen N."/>
            <person name="Nash P."/>
            <person name="Ginger M.L."/>
            <person name="Horn M."/>
            <person name="Schaap P."/>
            <person name="Caler L."/>
            <person name="Loftus B."/>
        </authorList>
    </citation>
    <scope>NUCLEOTIDE SEQUENCE [LARGE SCALE GENOMIC DNA]</scope>
    <source>
        <strain evidence="2 3">Neff</strain>
    </source>
</reference>
<sequence>MEIDDLPAEVLVKVLGYVLDPAQLSRLAQVSRRWKSLAETDTLWRELLKRRWTRDEIEHMNKEAQDDGGNPSLVDWNQRWEAFHAAQKPPNASWKAFYLGHLRGPVERLLSELDRHPLDLAQLSTVTFRSKAASPPQEEAGDVWIRQLLDISRSARLQEALSAYPRACRDHLEVMRESVLTRLNFIRRARSMLFLGKLGLFAYLVKRFLPSLCPLPANFLTSRPTAGSLLRFWPLYVYCAAYYYAQKLLGRRGYMEGTPKWYLGVAKFGNHVLSSLLEEDQGSRLKYLGGVGMSLSLAYYALRFDLLLHTLSRVLMPIFHALTRNAYREVIARQAAAGTVNRHFHLFVVGLFAMNSMAHLVSRLASLKLARSSITTAQLTLTLRNLFPSLAASFSTTSGGGGTAATDATEASWSAQLWRLLDQRAVASQLLGLVNGNVVGWAMCHAAIHHGFPTVVALKLLCEAEVLLLHLATPTAIKRH</sequence>
<dbReference type="SUPFAM" id="SSF81383">
    <property type="entry name" value="F-box domain"/>
    <property type="match status" value="1"/>
</dbReference>
<name>L8HE85_ACACF</name>
<proteinExistence type="predicted"/>
<dbReference type="RefSeq" id="XP_004352540.1">
    <property type="nucleotide sequence ID" value="XM_004352488.1"/>
</dbReference>